<sequence length="902" mass="99369">MNRARGITSYLILMLPITVMVGLPRPWSSGKRRLGFCRHRATLLSTSSAAPRKILDLFTGSSPVMEGESEENEGQLFFCVSMGAVLRLVEIQSRNFARPASFSRNSSPEGKLHFFCVSASMAPGNLVSSLFSVFMVLILIPRTYQLQSSQAWSLLRIKALLNYPPVLSAWDINTDFCNADPTPYLTVACYEESITQLRISGSGSSPPLPRSFLIKSFFTTLSRLPNLKVLSLTSLGIWGPVPAKISRLSGLEIVNMSSNYLYGTIPRRIYTLRNLQTLILDHNMFSGSIPDALGDLPLLALLSLKNNTLSGPLPSSFSVLKSLRVLVLSSNSLSGELPDLSSLTNLQVLDVENNFLGPTFPQLSRKVATINLRKNRFGGGLPTNLSSYFLLEELDVSSNKFVGPFLPSLLSLPSIRYLNIARNRFTGMLFGNMTCNDDLHFVDLSMNLLSGNLPTCLISNSSNQMFMYASNCLKIKDHSQHPYSFCQTQALAVEILPHHQKGKSGGKVTVVSGVVIGVVGIFSLAGVAVFIALRRGSIRRATKKPPRRIVEHASNGYPSKLLADARYISQTMKLAALGIPTYKSFSLEELEAATNYFETSSLMGESGHGQMYKGNLRDGSSVVIKCFKFKKGQSSQTFNHHIELISKLRHRHLVSALGHCFDYYLDDSSISRLFLIFEYVTNGTLRTSISAGGPRLTWMQRISAAISIVKGIQFLHGGIIPGLFDNHLKITNILLDQNLVAKISSYNIPLLAENRKTSGLPTSSSSGSNEHGERSKHTDKVDIYDFGVILLEIITGQPIESTSEVDITKDELHESILADETARRSIVDPVISRQCSDEALKIVMEICFRCLREEPTQRPSAEDVLWNLQFAAQVQESLGGESQSCEESSLSPSWPSRSPIAL</sequence>
<keyword evidence="9" id="KW-0325">Glycoprotein</keyword>
<dbReference type="SUPFAM" id="SSF56112">
    <property type="entry name" value="Protein kinase-like (PK-like)"/>
    <property type="match status" value="1"/>
</dbReference>
<keyword evidence="3 11" id="KW-0812">Transmembrane</keyword>
<dbReference type="FunFam" id="3.30.200.20:FF:000285">
    <property type="entry name" value="Putative inactive leucine-rich repeat receptor-like protein kinase"/>
    <property type="match status" value="1"/>
</dbReference>
<dbReference type="InterPro" id="IPR011009">
    <property type="entry name" value="Kinase-like_dom_sf"/>
</dbReference>
<evidence type="ECO:0000313" key="14">
    <source>
        <dbReference type="Proteomes" id="UP000734854"/>
    </source>
</evidence>
<dbReference type="InterPro" id="IPR032675">
    <property type="entry name" value="LRR_dom_sf"/>
</dbReference>
<evidence type="ECO:0000256" key="9">
    <source>
        <dbReference type="ARBA" id="ARBA00023180"/>
    </source>
</evidence>
<dbReference type="PANTHER" id="PTHR27000:SF746">
    <property type="entry name" value="INACTIVE LEUCINE-RICH REPEAT RECEPTOR-LIKE PROTEIN KINASE-RELATED"/>
    <property type="match status" value="1"/>
</dbReference>
<evidence type="ECO:0000256" key="2">
    <source>
        <dbReference type="ARBA" id="ARBA00022614"/>
    </source>
</evidence>
<evidence type="ECO:0000256" key="3">
    <source>
        <dbReference type="ARBA" id="ARBA00022692"/>
    </source>
</evidence>
<evidence type="ECO:0000256" key="7">
    <source>
        <dbReference type="ARBA" id="ARBA00023136"/>
    </source>
</evidence>
<evidence type="ECO:0000256" key="10">
    <source>
        <dbReference type="SAM" id="MobiDB-lite"/>
    </source>
</evidence>
<feature type="transmembrane region" description="Helical" evidence="11">
    <location>
        <begin position="112"/>
        <end position="140"/>
    </location>
</feature>
<evidence type="ECO:0000256" key="6">
    <source>
        <dbReference type="ARBA" id="ARBA00022989"/>
    </source>
</evidence>
<evidence type="ECO:0000256" key="1">
    <source>
        <dbReference type="ARBA" id="ARBA00004479"/>
    </source>
</evidence>
<dbReference type="SUPFAM" id="SSF52058">
    <property type="entry name" value="L domain-like"/>
    <property type="match status" value="1"/>
</dbReference>
<dbReference type="InterPro" id="IPR001611">
    <property type="entry name" value="Leu-rich_rpt"/>
</dbReference>
<keyword evidence="8" id="KW-0675">Receptor</keyword>
<reference evidence="13 14" key="1">
    <citation type="submission" date="2020-08" db="EMBL/GenBank/DDBJ databases">
        <title>Plant Genome Project.</title>
        <authorList>
            <person name="Zhang R.-G."/>
        </authorList>
    </citation>
    <scope>NUCLEOTIDE SEQUENCE [LARGE SCALE GENOMIC DNA]</scope>
    <source>
        <tissue evidence="13">Rhizome</tissue>
    </source>
</reference>
<dbReference type="Pfam" id="PF13855">
    <property type="entry name" value="LRR_8"/>
    <property type="match status" value="1"/>
</dbReference>
<gene>
    <name evidence="13" type="ORF">ZIOFF_038700</name>
</gene>
<keyword evidence="6 11" id="KW-1133">Transmembrane helix</keyword>
<dbReference type="PROSITE" id="PS51450">
    <property type="entry name" value="LRR"/>
    <property type="match status" value="1"/>
</dbReference>
<dbReference type="PANTHER" id="PTHR27000">
    <property type="entry name" value="LEUCINE-RICH REPEAT RECEPTOR-LIKE PROTEIN KINASE FAMILY PROTEIN-RELATED"/>
    <property type="match status" value="1"/>
</dbReference>
<feature type="transmembrane region" description="Helical" evidence="11">
    <location>
        <begin position="6"/>
        <end position="23"/>
    </location>
</feature>
<name>A0A8J5GEY4_ZINOF</name>
<keyword evidence="7 11" id="KW-0472">Membrane</keyword>
<evidence type="ECO:0000313" key="13">
    <source>
        <dbReference type="EMBL" id="KAG6498947.1"/>
    </source>
</evidence>
<dbReference type="GO" id="GO:0005524">
    <property type="term" value="F:ATP binding"/>
    <property type="evidence" value="ECO:0007669"/>
    <property type="project" value="InterPro"/>
</dbReference>
<feature type="domain" description="Protein kinase" evidence="12">
    <location>
        <begin position="597"/>
        <end position="870"/>
    </location>
</feature>
<dbReference type="EMBL" id="JACMSC010000011">
    <property type="protein sequence ID" value="KAG6498947.1"/>
    <property type="molecule type" value="Genomic_DNA"/>
</dbReference>
<proteinExistence type="predicted"/>
<dbReference type="GO" id="GO:0004672">
    <property type="term" value="F:protein kinase activity"/>
    <property type="evidence" value="ECO:0007669"/>
    <property type="project" value="InterPro"/>
</dbReference>
<evidence type="ECO:0000256" key="4">
    <source>
        <dbReference type="ARBA" id="ARBA00022729"/>
    </source>
</evidence>
<organism evidence="13 14">
    <name type="scientific">Zingiber officinale</name>
    <name type="common">Ginger</name>
    <name type="synonym">Amomum zingiber</name>
    <dbReference type="NCBI Taxonomy" id="94328"/>
    <lineage>
        <taxon>Eukaryota</taxon>
        <taxon>Viridiplantae</taxon>
        <taxon>Streptophyta</taxon>
        <taxon>Embryophyta</taxon>
        <taxon>Tracheophyta</taxon>
        <taxon>Spermatophyta</taxon>
        <taxon>Magnoliopsida</taxon>
        <taxon>Liliopsida</taxon>
        <taxon>Zingiberales</taxon>
        <taxon>Zingiberaceae</taxon>
        <taxon>Zingiber</taxon>
    </lineage>
</organism>
<dbReference type="GO" id="GO:0016020">
    <property type="term" value="C:membrane"/>
    <property type="evidence" value="ECO:0007669"/>
    <property type="project" value="UniProtKB-SubCell"/>
</dbReference>
<keyword evidence="5" id="KW-0677">Repeat</keyword>
<feature type="compositionally biased region" description="Low complexity" evidence="10">
    <location>
        <begin position="757"/>
        <end position="768"/>
    </location>
</feature>
<dbReference type="Pfam" id="PF07714">
    <property type="entry name" value="PK_Tyr_Ser-Thr"/>
    <property type="match status" value="1"/>
</dbReference>
<keyword evidence="2" id="KW-0433">Leucine-rich repeat</keyword>
<keyword evidence="4" id="KW-0732">Signal</keyword>
<evidence type="ECO:0000259" key="12">
    <source>
        <dbReference type="PROSITE" id="PS50011"/>
    </source>
</evidence>
<protein>
    <recommendedName>
        <fullName evidence="12">Protein kinase domain-containing protein</fullName>
    </recommendedName>
</protein>
<dbReference type="Gene3D" id="3.80.10.10">
    <property type="entry name" value="Ribonuclease Inhibitor"/>
    <property type="match status" value="2"/>
</dbReference>
<accession>A0A8J5GEY4</accession>
<feature type="region of interest" description="Disordered" evidence="10">
    <location>
        <begin position="757"/>
        <end position="777"/>
    </location>
</feature>
<dbReference type="Gene3D" id="1.10.510.10">
    <property type="entry name" value="Transferase(Phosphotransferase) domain 1"/>
    <property type="match status" value="1"/>
</dbReference>
<dbReference type="Gene3D" id="3.30.200.20">
    <property type="entry name" value="Phosphorylase Kinase, domain 1"/>
    <property type="match status" value="1"/>
</dbReference>
<comment type="caution">
    <text evidence="13">The sequence shown here is derived from an EMBL/GenBank/DDBJ whole genome shotgun (WGS) entry which is preliminary data.</text>
</comment>
<dbReference type="InterPro" id="IPR000719">
    <property type="entry name" value="Prot_kinase_dom"/>
</dbReference>
<evidence type="ECO:0000256" key="11">
    <source>
        <dbReference type="SAM" id="Phobius"/>
    </source>
</evidence>
<feature type="region of interest" description="Disordered" evidence="10">
    <location>
        <begin position="879"/>
        <end position="902"/>
    </location>
</feature>
<feature type="transmembrane region" description="Helical" evidence="11">
    <location>
        <begin position="510"/>
        <end position="533"/>
    </location>
</feature>
<evidence type="ECO:0000256" key="5">
    <source>
        <dbReference type="ARBA" id="ARBA00022737"/>
    </source>
</evidence>
<dbReference type="FunFam" id="1.10.510.10:FF:000431">
    <property type="entry name" value="Putative inactive leucine-rich repeat receptor-like protein kinase"/>
    <property type="match status" value="1"/>
</dbReference>
<dbReference type="PROSITE" id="PS50011">
    <property type="entry name" value="PROTEIN_KINASE_DOM"/>
    <property type="match status" value="1"/>
</dbReference>
<dbReference type="FunFam" id="3.80.10.10:FF:000155">
    <property type="entry name" value="Putative inactive leucine-rich repeat receptor-like protein kinase"/>
    <property type="match status" value="1"/>
</dbReference>
<dbReference type="AlphaFoldDB" id="A0A8J5GEY4"/>
<evidence type="ECO:0000256" key="8">
    <source>
        <dbReference type="ARBA" id="ARBA00023170"/>
    </source>
</evidence>
<dbReference type="InterPro" id="IPR001245">
    <property type="entry name" value="Ser-Thr/Tyr_kinase_cat_dom"/>
</dbReference>
<keyword evidence="14" id="KW-1185">Reference proteome</keyword>
<comment type="subcellular location">
    <subcellularLocation>
        <location evidence="1">Membrane</location>
        <topology evidence="1">Single-pass type I membrane protein</topology>
    </subcellularLocation>
</comment>
<dbReference type="Proteomes" id="UP000734854">
    <property type="component" value="Unassembled WGS sequence"/>
</dbReference>